<dbReference type="PANTHER" id="PTHR47683">
    <property type="entry name" value="PSEUDOURIDINE SYNTHASE FAMILY PROTEIN-RELATED"/>
    <property type="match status" value="1"/>
</dbReference>
<dbReference type="AlphaFoldDB" id="A0A5C6WW39"/>
<dbReference type="InterPro" id="IPR020103">
    <property type="entry name" value="PsdUridine_synth_cat_dom_sf"/>
</dbReference>
<evidence type="ECO:0000313" key="5">
    <source>
        <dbReference type="EMBL" id="TXD33581.1"/>
    </source>
</evidence>
<evidence type="ECO:0000256" key="1">
    <source>
        <dbReference type="ARBA" id="ARBA00008348"/>
    </source>
</evidence>
<dbReference type="Gene3D" id="3.30.70.580">
    <property type="entry name" value="Pseudouridine synthase I, catalytic domain, N-terminal subdomain"/>
    <property type="match status" value="1"/>
</dbReference>
<dbReference type="Pfam" id="PF00849">
    <property type="entry name" value="PseudoU_synth_2"/>
    <property type="match status" value="1"/>
</dbReference>
<sequence>MRGDFEEFDVEANATGSRGGRCQNFRLKLNLRRLQASSLPPPSPTSGPRTFMIPRRLDKFIADCTGLPRREIHRRLQHDAVRIERPAPWESPHPWPETLIYADDRVFFEQELLQPRPPSSYFMHHKPMGVVSTTSSPSGAPCLGPTLDALPAGTFPVGRLDRDTTGLMLMTDDGDLAHLLLHPKFHIEKEYILRIPGPLHPDDPRIARALEGIELNDGPARALRARVVASGDDHSLLGLVVDEGRKHLVRRMARALDLRLQHLHRARMGELTLGELARGETRALSEVEIAALWRAVGGHERVMRRRLGALFRIARDRRAEERPDLRLEHYLEDAGQTIADSINLSTT</sequence>
<name>A0A5C6WW39_9DELT</name>
<dbReference type="InterPro" id="IPR006145">
    <property type="entry name" value="PsdUridine_synth_RsuA/RluA"/>
</dbReference>
<dbReference type="PROSITE" id="PS01149">
    <property type="entry name" value="PSI_RSU"/>
    <property type="match status" value="1"/>
</dbReference>
<dbReference type="InterPro" id="IPR000748">
    <property type="entry name" value="PsdUridine_synth_RsuA/RluB/E/F"/>
</dbReference>
<dbReference type="InterPro" id="IPR020094">
    <property type="entry name" value="TruA/RsuA/RluB/E/F_N"/>
</dbReference>
<keyword evidence="6" id="KW-1185">Reference proteome</keyword>
<dbReference type="OrthoDB" id="9807213at2"/>
<comment type="similarity">
    <text evidence="1 3">Belongs to the pseudouridine synthase RsuA family.</text>
</comment>
<comment type="caution">
    <text evidence="5">The sequence shown here is derived from an EMBL/GenBank/DDBJ whole genome shotgun (WGS) entry which is preliminary data.</text>
</comment>
<organism evidence="5 6">
    <name type="scientific">Lujinxingia vulgaris</name>
    <dbReference type="NCBI Taxonomy" id="2600176"/>
    <lineage>
        <taxon>Bacteria</taxon>
        <taxon>Deltaproteobacteria</taxon>
        <taxon>Bradymonadales</taxon>
        <taxon>Lujinxingiaceae</taxon>
        <taxon>Lujinxingia</taxon>
    </lineage>
</organism>
<evidence type="ECO:0000313" key="6">
    <source>
        <dbReference type="Proteomes" id="UP000321412"/>
    </source>
</evidence>
<proteinExistence type="inferred from homology"/>
<dbReference type="EMBL" id="VOSM01000020">
    <property type="protein sequence ID" value="TXD33581.1"/>
    <property type="molecule type" value="Genomic_DNA"/>
</dbReference>
<dbReference type="GO" id="GO:0140098">
    <property type="term" value="F:catalytic activity, acting on RNA"/>
    <property type="evidence" value="ECO:0007669"/>
    <property type="project" value="UniProtKB-ARBA"/>
</dbReference>
<dbReference type="InterPro" id="IPR018496">
    <property type="entry name" value="PsdUridine_synth_RsuA/RluB_CS"/>
</dbReference>
<evidence type="ECO:0000256" key="2">
    <source>
        <dbReference type="ARBA" id="ARBA00023235"/>
    </source>
</evidence>
<protein>
    <recommendedName>
        <fullName evidence="3">Pseudouridine synthase</fullName>
        <ecNumber evidence="3">5.4.99.-</ecNumber>
    </recommendedName>
</protein>
<dbReference type="GO" id="GO:0003723">
    <property type="term" value="F:RNA binding"/>
    <property type="evidence" value="ECO:0007669"/>
    <property type="project" value="InterPro"/>
</dbReference>
<accession>A0A5C6WW39</accession>
<dbReference type="Proteomes" id="UP000321412">
    <property type="component" value="Unassembled WGS sequence"/>
</dbReference>
<dbReference type="SUPFAM" id="SSF55120">
    <property type="entry name" value="Pseudouridine synthase"/>
    <property type="match status" value="1"/>
</dbReference>
<reference evidence="5 6" key="1">
    <citation type="submission" date="2019-08" db="EMBL/GenBank/DDBJ databases">
        <title>Bradymonadales sp. TMQ4.</title>
        <authorList>
            <person name="Liang Q."/>
        </authorList>
    </citation>
    <scope>NUCLEOTIDE SEQUENCE [LARGE SCALE GENOMIC DNA]</scope>
    <source>
        <strain evidence="5 6">TMQ4</strain>
    </source>
</reference>
<keyword evidence="2 3" id="KW-0413">Isomerase</keyword>
<dbReference type="GO" id="GO:0001522">
    <property type="term" value="P:pseudouridine synthesis"/>
    <property type="evidence" value="ECO:0007669"/>
    <property type="project" value="InterPro"/>
</dbReference>
<gene>
    <name evidence="5" type="ORF">FRC98_20345</name>
</gene>
<dbReference type="Gene3D" id="3.30.70.1560">
    <property type="entry name" value="Alpha-L RNA-binding motif"/>
    <property type="match status" value="1"/>
</dbReference>
<dbReference type="PANTHER" id="PTHR47683:SF2">
    <property type="entry name" value="RNA-BINDING S4 DOMAIN-CONTAINING PROTEIN"/>
    <property type="match status" value="1"/>
</dbReference>
<dbReference type="InterPro" id="IPR042092">
    <property type="entry name" value="PsdUridine_s_RsuA/RluB/E/F_cat"/>
</dbReference>
<evidence type="ECO:0000256" key="3">
    <source>
        <dbReference type="RuleBase" id="RU003887"/>
    </source>
</evidence>
<dbReference type="GO" id="GO:0006364">
    <property type="term" value="P:rRNA processing"/>
    <property type="evidence" value="ECO:0007669"/>
    <property type="project" value="UniProtKB-ARBA"/>
</dbReference>
<dbReference type="NCBIfam" id="TIGR00093">
    <property type="entry name" value="pseudouridine synthase"/>
    <property type="match status" value="1"/>
</dbReference>
<dbReference type="CDD" id="cd02870">
    <property type="entry name" value="PseudoU_synth_RsuA_like"/>
    <property type="match status" value="1"/>
</dbReference>
<dbReference type="InterPro" id="IPR050343">
    <property type="entry name" value="RsuA_PseudoU_synthase"/>
</dbReference>
<feature type="domain" description="Pseudouridine synthase RsuA/RluA-like" evidence="4">
    <location>
        <begin position="121"/>
        <end position="254"/>
    </location>
</feature>
<dbReference type="GO" id="GO:0009982">
    <property type="term" value="F:pseudouridine synthase activity"/>
    <property type="evidence" value="ECO:0007669"/>
    <property type="project" value="InterPro"/>
</dbReference>
<evidence type="ECO:0000259" key="4">
    <source>
        <dbReference type="Pfam" id="PF00849"/>
    </source>
</evidence>
<dbReference type="EC" id="5.4.99.-" evidence="3"/>